<name>A0A501XMD4_9SPHN</name>
<evidence type="ECO:0000313" key="19">
    <source>
        <dbReference type="Proteomes" id="UP000319897"/>
    </source>
</evidence>
<keyword evidence="7" id="KW-0408">Iron</keyword>
<evidence type="ECO:0000256" key="3">
    <source>
        <dbReference type="ARBA" id="ARBA00022452"/>
    </source>
</evidence>
<dbReference type="RefSeq" id="WP_140927785.1">
    <property type="nucleotide sequence ID" value="NZ_VFSU01000021.1"/>
</dbReference>
<dbReference type="GO" id="GO:0006826">
    <property type="term" value="P:iron ion transport"/>
    <property type="evidence" value="ECO:0007669"/>
    <property type="project" value="UniProtKB-KW"/>
</dbReference>
<evidence type="ECO:0000259" key="17">
    <source>
        <dbReference type="Pfam" id="PF07715"/>
    </source>
</evidence>
<gene>
    <name evidence="18" type="ORF">FJQ54_07415</name>
</gene>
<dbReference type="AlphaFoldDB" id="A0A501XMD4"/>
<dbReference type="Gene3D" id="2.40.170.20">
    <property type="entry name" value="TonB-dependent receptor, beta-barrel domain"/>
    <property type="match status" value="2"/>
</dbReference>
<evidence type="ECO:0000256" key="11">
    <source>
        <dbReference type="ARBA" id="ARBA00023237"/>
    </source>
</evidence>
<keyword evidence="6 15" id="KW-0732">Signal</keyword>
<evidence type="ECO:0000256" key="4">
    <source>
        <dbReference type="ARBA" id="ARBA00022496"/>
    </source>
</evidence>
<organism evidence="18 19">
    <name type="scientific">Sandaracinobacter neustonicus</name>
    <dbReference type="NCBI Taxonomy" id="1715348"/>
    <lineage>
        <taxon>Bacteria</taxon>
        <taxon>Pseudomonadati</taxon>
        <taxon>Pseudomonadota</taxon>
        <taxon>Alphaproteobacteria</taxon>
        <taxon>Sphingomonadales</taxon>
        <taxon>Sphingosinicellaceae</taxon>
        <taxon>Sandaracinobacter</taxon>
    </lineage>
</organism>
<evidence type="ECO:0000256" key="10">
    <source>
        <dbReference type="ARBA" id="ARBA00023136"/>
    </source>
</evidence>
<dbReference type="Proteomes" id="UP000319897">
    <property type="component" value="Unassembled WGS sequence"/>
</dbReference>
<protein>
    <submittedName>
        <fullName evidence="18">TonB-dependent receptor</fullName>
    </submittedName>
</protein>
<dbReference type="PANTHER" id="PTHR32552:SF81">
    <property type="entry name" value="TONB-DEPENDENT OUTER MEMBRANE RECEPTOR"/>
    <property type="match status" value="1"/>
</dbReference>
<keyword evidence="9 14" id="KW-0798">TonB box</keyword>
<dbReference type="OrthoDB" id="9760333at2"/>
<dbReference type="EMBL" id="VFSU01000021">
    <property type="protein sequence ID" value="TPE61726.1"/>
    <property type="molecule type" value="Genomic_DNA"/>
</dbReference>
<evidence type="ECO:0000256" key="15">
    <source>
        <dbReference type="SAM" id="SignalP"/>
    </source>
</evidence>
<dbReference type="GO" id="GO:0009279">
    <property type="term" value="C:cell outer membrane"/>
    <property type="evidence" value="ECO:0007669"/>
    <property type="project" value="UniProtKB-SubCell"/>
</dbReference>
<dbReference type="InterPro" id="IPR036942">
    <property type="entry name" value="Beta-barrel_TonB_sf"/>
</dbReference>
<dbReference type="SUPFAM" id="SSF56935">
    <property type="entry name" value="Porins"/>
    <property type="match status" value="1"/>
</dbReference>
<evidence type="ECO:0000313" key="18">
    <source>
        <dbReference type="EMBL" id="TPE61726.1"/>
    </source>
</evidence>
<evidence type="ECO:0000256" key="8">
    <source>
        <dbReference type="ARBA" id="ARBA00023065"/>
    </source>
</evidence>
<feature type="short sequence motif" description="TonB C-terminal box" evidence="13">
    <location>
        <begin position="874"/>
        <end position="891"/>
    </location>
</feature>
<dbReference type="InterPro" id="IPR039426">
    <property type="entry name" value="TonB-dep_rcpt-like"/>
</dbReference>
<evidence type="ECO:0000256" key="5">
    <source>
        <dbReference type="ARBA" id="ARBA00022692"/>
    </source>
</evidence>
<feature type="domain" description="TonB-dependent receptor-like beta-barrel" evidence="16">
    <location>
        <begin position="338"/>
        <end position="838"/>
    </location>
</feature>
<keyword evidence="18" id="KW-0675">Receptor</keyword>
<reference evidence="18 19" key="1">
    <citation type="submission" date="2019-06" db="EMBL/GenBank/DDBJ databases">
        <authorList>
            <person name="Lee I."/>
            <person name="Jang G.I."/>
            <person name="Hwang C.Y."/>
        </authorList>
    </citation>
    <scope>NUCLEOTIDE SEQUENCE [LARGE SCALE GENOMIC DNA]</scope>
    <source>
        <strain evidence="18 19">PAMC 28131</strain>
    </source>
</reference>
<evidence type="ECO:0000259" key="16">
    <source>
        <dbReference type="Pfam" id="PF00593"/>
    </source>
</evidence>
<feature type="chain" id="PRO_5021212172" evidence="15">
    <location>
        <begin position="27"/>
        <end position="891"/>
    </location>
</feature>
<keyword evidence="2 12" id="KW-0813">Transport</keyword>
<keyword evidence="11 12" id="KW-0998">Cell outer membrane</keyword>
<comment type="similarity">
    <text evidence="12 14">Belongs to the TonB-dependent receptor family.</text>
</comment>
<dbReference type="InterPro" id="IPR000531">
    <property type="entry name" value="Beta-barrel_TonB"/>
</dbReference>
<dbReference type="PROSITE" id="PS01156">
    <property type="entry name" value="TONB_DEPENDENT_REC_2"/>
    <property type="match status" value="1"/>
</dbReference>
<evidence type="ECO:0000256" key="14">
    <source>
        <dbReference type="RuleBase" id="RU003357"/>
    </source>
</evidence>
<comment type="caution">
    <text evidence="18">The sequence shown here is derived from an EMBL/GenBank/DDBJ whole genome shotgun (WGS) entry which is preliminary data.</text>
</comment>
<evidence type="ECO:0000256" key="9">
    <source>
        <dbReference type="ARBA" id="ARBA00023077"/>
    </source>
</evidence>
<keyword evidence="19" id="KW-1185">Reference proteome</keyword>
<dbReference type="InterPro" id="IPR012910">
    <property type="entry name" value="Plug_dom"/>
</dbReference>
<feature type="domain" description="TonB-dependent receptor plug" evidence="17">
    <location>
        <begin position="51"/>
        <end position="158"/>
    </location>
</feature>
<dbReference type="InterPro" id="IPR010917">
    <property type="entry name" value="TonB_rcpt_CS"/>
</dbReference>
<accession>A0A501XMD4</accession>
<comment type="subcellular location">
    <subcellularLocation>
        <location evidence="1 12">Cell outer membrane</location>
        <topology evidence="1 12">Multi-pass membrane protein</topology>
    </subcellularLocation>
</comment>
<keyword evidence="10 12" id="KW-0472">Membrane</keyword>
<evidence type="ECO:0000256" key="6">
    <source>
        <dbReference type="ARBA" id="ARBA00022729"/>
    </source>
</evidence>
<evidence type="ECO:0000256" key="2">
    <source>
        <dbReference type="ARBA" id="ARBA00022448"/>
    </source>
</evidence>
<evidence type="ECO:0000256" key="1">
    <source>
        <dbReference type="ARBA" id="ARBA00004571"/>
    </source>
</evidence>
<keyword evidence="8" id="KW-0406">Ion transport</keyword>
<dbReference type="PANTHER" id="PTHR32552">
    <property type="entry name" value="FERRICHROME IRON RECEPTOR-RELATED"/>
    <property type="match status" value="1"/>
</dbReference>
<sequence length="891" mass="95972">MNGLRASCALGALFVSAMIPTTWAMAQSGAGDDPYNAGDIIVTATRRAQALSDVPIAVSAISAQQLEASGVGDIRALNQLAPSLLVSGATSETNFSARIRGVGTVGENPGIESSVALFIDGVYRSRTGTGLSELGEVERIEVLRGPQGTLFGRNASAGLINVVTKKPSFDNGGYAAASYGNYNSIRLEGGVNYVLADNVAAAKVEGLWFKRDGFVEDIRSDRDFNDRDRWMLRGQFLLTPNDNLEIRLIGDYSRRREQCCVASFLESRSLARDAQGNVIILPNTLEPILRGLGVTSPRGELFKVAISPNRDYRSDSDDWGVSGEVNWDLGAASLTSITAWRDYRVRTGQDSDFTDIDFWGRSNQFRHFKTFSQELRLQGTLFEDRLDWLVGAYFADEKLFTSDNIAFGADSERYGDCLIVASLAPTTLNPSLPRCTTLPATSWPGYAGLAAATGSARMPGTGAGGYFNHESRNYAFFTHNSFDIIPDKLILTVGARYTNERKTIDGVFANNNTLCAALRNIASAAASVPCAINGTAGAGIPSGSEGARVSESRWTGTVVLSWKPVDDLMVYGSWARGYKAGGFNLDTSALDIVCNPNAGTVAQRAACAGQLALPANTVGNARPEAVDLQFGAETVDSWELGAKFSRPGFSANLALFQQKFSNFQLNTFNGVNFEVTNIQGCRDDLGNTDSDGSAITGACSPDRLKPGLVSKGIELELNAQPAPYFNVTAGLTYTDTRYARDLVGTGGRPLSPVLFQLPGRLLSNAPAYVMSGSISWNPPIGDNLRGLAYLDYRFTDSYNTGSDLDIEKVQEAFIVFNGRVGISSADRKWSLELWGQNIFNKQYFQISADAPLQGSGTFRGVAQGISTTANQLFLTFPGEPRTFGVTGRFRF</sequence>
<evidence type="ECO:0000256" key="7">
    <source>
        <dbReference type="ARBA" id="ARBA00023004"/>
    </source>
</evidence>
<dbReference type="Pfam" id="PF07715">
    <property type="entry name" value="Plug"/>
    <property type="match status" value="1"/>
</dbReference>
<dbReference type="Pfam" id="PF00593">
    <property type="entry name" value="TonB_dep_Rec_b-barrel"/>
    <property type="match status" value="1"/>
</dbReference>
<evidence type="ECO:0000256" key="12">
    <source>
        <dbReference type="PROSITE-ProRule" id="PRU01360"/>
    </source>
</evidence>
<dbReference type="PROSITE" id="PS52016">
    <property type="entry name" value="TONB_DEPENDENT_REC_3"/>
    <property type="match status" value="1"/>
</dbReference>
<keyword evidence="5 12" id="KW-0812">Transmembrane</keyword>
<feature type="signal peptide" evidence="15">
    <location>
        <begin position="1"/>
        <end position="26"/>
    </location>
</feature>
<keyword evidence="4" id="KW-0410">Iron transport</keyword>
<keyword evidence="3 12" id="KW-1134">Transmembrane beta strand</keyword>
<proteinExistence type="inferred from homology"/>
<evidence type="ECO:0000256" key="13">
    <source>
        <dbReference type="PROSITE-ProRule" id="PRU10144"/>
    </source>
</evidence>